<keyword evidence="4" id="KW-1185">Reference proteome</keyword>
<proteinExistence type="predicted"/>
<feature type="coiled-coil region" evidence="1">
    <location>
        <begin position="26"/>
        <end position="60"/>
    </location>
</feature>
<keyword evidence="1" id="KW-0175">Coiled coil</keyword>
<evidence type="ECO:0000313" key="3">
    <source>
        <dbReference type="EMBL" id="KAJ3836401.1"/>
    </source>
</evidence>
<organism evidence="3 4">
    <name type="scientific">Lentinula raphanica</name>
    <dbReference type="NCBI Taxonomy" id="153919"/>
    <lineage>
        <taxon>Eukaryota</taxon>
        <taxon>Fungi</taxon>
        <taxon>Dikarya</taxon>
        <taxon>Basidiomycota</taxon>
        <taxon>Agaricomycotina</taxon>
        <taxon>Agaricomycetes</taxon>
        <taxon>Agaricomycetidae</taxon>
        <taxon>Agaricales</taxon>
        <taxon>Marasmiineae</taxon>
        <taxon>Omphalotaceae</taxon>
        <taxon>Lentinula</taxon>
    </lineage>
</organism>
<dbReference type="PANTHER" id="PTHR38926:SF5">
    <property type="entry name" value="F-BOX AND LEUCINE-RICH REPEAT PROTEIN 6"/>
    <property type="match status" value="1"/>
</dbReference>
<dbReference type="SUPFAM" id="SSF52047">
    <property type="entry name" value="RNI-like"/>
    <property type="match status" value="1"/>
</dbReference>
<gene>
    <name evidence="3" type="ORF">F5878DRAFT_726817</name>
</gene>
<protein>
    <recommendedName>
        <fullName evidence="2">F-box domain-containing protein</fullName>
    </recommendedName>
</protein>
<dbReference type="InterPro" id="IPR036047">
    <property type="entry name" value="F-box-like_dom_sf"/>
</dbReference>
<dbReference type="Gene3D" id="3.80.10.10">
    <property type="entry name" value="Ribonuclease Inhibitor"/>
    <property type="match status" value="1"/>
</dbReference>
<dbReference type="Proteomes" id="UP001163846">
    <property type="component" value="Unassembled WGS sequence"/>
</dbReference>
<accession>A0AA38UBW3</accession>
<evidence type="ECO:0000259" key="2">
    <source>
        <dbReference type="Pfam" id="PF12937"/>
    </source>
</evidence>
<comment type="caution">
    <text evidence="3">The sequence shown here is derived from an EMBL/GenBank/DDBJ whole genome shotgun (WGS) entry which is preliminary data.</text>
</comment>
<dbReference type="SUPFAM" id="SSF81383">
    <property type="entry name" value="F-box domain"/>
    <property type="match status" value="1"/>
</dbReference>
<dbReference type="InterPro" id="IPR032675">
    <property type="entry name" value="LRR_dom_sf"/>
</dbReference>
<dbReference type="EMBL" id="MU806323">
    <property type="protein sequence ID" value="KAJ3836401.1"/>
    <property type="molecule type" value="Genomic_DNA"/>
</dbReference>
<sequence length="517" mass="58538">MLSLNVGTDAEDIEIRREITHHEHSIASLHDEMQTLIRRVRQFELQIRNHEQEIRYLKGKITLARRLPPEILVYIFEICAIGGWTRAPLVVSQVCSEWRKAAQAPSVWSQVYVNVDNTSDPYRRTWLWLNKSVNVPIDITIDIRNYAGFTFETLALLLSQRTRWRSFALDSVYLAPVNNILDRCTGEFSNLRTLRVSIDEEFGSTDGLVEDDAMLHNLGAFSACPSLTSYVITRNVPIQSDIPTNITNLTIHLRGQSTISLSITTLLDILGGLPLLEEFSVSLSRAQFTSFSSSLDTERPITLLPSLKIMTLVGQPDLFALLQNIHTPTLQHLHLMSSAEAISVSHQWSGLTLFQWLTLGNTSLELLELRDVDIAQDIFIACFEILTKLRTLKLHDSEISDAVFESLHGDQGYCPELAVVDLRWCSVVTGRALVRFVRSRLKTSAAPIESVTVISCSFVQEQDILEMARNAVCRLIIDGHDYCRSIGCCENGRYRSRLKLKGFIVGIDEEQRRRLII</sequence>
<evidence type="ECO:0000313" key="4">
    <source>
        <dbReference type="Proteomes" id="UP001163846"/>
    </source>
</evidence>
<name>A0AA38UBW3_9AGAR</name>
<evidence type="ECO:0000256" key="1">
    <source>
        <dbReference type="SAM" id="Coils"/>
    </source>
</evidence>
<dbReference type="AlphaFoldDB" id="A0AA38UBW3"/>
<reference evidence="3" key="1">
    <citation type="submission" date="2022-08" db="EMBL/GenBank/DDBJ databases">
        <authorList>
            <consortium name="DOE Joint Genome Institute"/>
            <person name="Min B."/>
            <person name="Riley R."/>
            <person name="Sierra-Patev S."/>
            <person name="Naranjo-Ortiz M."/>
            <person name="Looney B."/>
            <person name="Konkel Z."/>
            <person name="Slot J.C."/>
            <person name="Sakamoto Y."/>
            <person name="Steenwyk J.L."/>
            <person name="Rokas A."/>
            <person name="Carro J."/>
            <person name="Camarero S."/>
            <person name="Ferreira P."/>
            <person name="Molpeceres G."/>
            <person name="Ruiz-Duenas F.J."/>
            <person name="Serrano A."/>
            <person name="Henrissat B."/>
            <person name="Drula E."/>
            <person name="Hughes K.W."/>
            <person name="Mata J.L."/>
            <person name="Ishikawa N.K."/>
            <person name="Vargas-Isla R."/>
            <person name="Ushijima S."/>
            <person name="Smith C.A."/>
            <person name="Ahrendt S."/>
            <person name="Andreopoulos W."/>
            <person name="He G."/>
            <person name="Labutti K."/>
            <person name="Lipzen A."/>
            <person name="Ng V."/>
            <person name="Sandor L."/>
            <person name="Barry K."/>
            <person name="Martinez A.T."/>
            <person name="Xiao Y."/>
            <person name="Gibbons J.G."/>
            <person name="Terashima K."/>
            <person name="Hibbett D.S."/>
            <person name="Grigoriev I.V."/>
        </authorList>
    </citation>
    <scope>NUCLEOTIDE SEQUENCE</scope>
    <source>
        <strain evidence="3">TFB9207</strain>
    </source>
</reference>
<dbReference type="InterPro" id="IPR001810">
    <property type="entry name" value="F-box_dom"/>
</dbReference>
<dbReference type="Gene3D" id="1.20.1280.50">
    <property type="match status" value="1"/>
</dbReference>
<dbReference type="PANTHER" id="PTHR38926">
    <property type="entry name" value="F-BOX DOMAIN CONTAINING PROTEIN, EXPRESSED"/>
    <property type="match status" value="1"/>
</dbReference>
<dbReference type="Pfam" id="PF12937">
    <property type="entry name" value="F-box-like"/>
    <property type="match status" value="1"/>
</dbReference>
<feature type="domain" description="F-box" evidence="2">
    <location>
        <begin position="66"/>
        <end position="113"/>
    </location>
</feature>